<evidence type="ECO:0000313" key="1">
    <source>
        <dbReference type="EMBL" id="RKF03647.1"/>
    </source>
</evidence>
<accession>A0A420E178</accession>
<organism evidence="1 2">
    <name type="scientific">Tenacibaculum lutimaris</name>
    <dbReference type="NCBI Taxonomy" id="285258"/>
    <lineage>
        <taxon>Bacteria</taxon>
        <taxon>Pseudomonadati</taxon>
        <taxon>Bacteroidota</taxon>
        <taxon>Flavobacteriia</taxon>
        <taxon>Flavobacteriales</taxon>
        <taxon>Flavobacteriaceae</taxon>
        <taxon>Tenacibaculum</taxon>
    </lineage>
</organism>
<dbReference type="Proteomes" id="UP000285780">
    <property type="component" value="Unassembled WGS sequence"/>
</dbReference>
<keyword evidence="2" id="KW-1185">Reference proteome</keyword>
<protein>
    <submittedName>
        <fullName evidence="1">Uncharacterized protein</fullName>
    </submittedName>
</protein>
<reference evidence="1 2" key="1">
    <citation type="submission" date="2018-09" db="EMBL/GenBank/DDBJ databases">
        <title>Genomic Encyclopedia of Archaeal and Bacterial Type Strains, Phase II (KMG-II): from individual species to whole genera.</title>
        <authorList>
            <person name="Goeker M."/>
        </authorList>
    </citation>
    <scope>NUCLEOTIDE SEQUENCE [LARGE SCALE GENOMIC DNA]</scope>
    <source>
        <strain evidence="1 2">DSM 16505</strain>
    </source>
</reference>
<comment type="caution">
    <text evidence="1">The sequence shown here is derived from an EMBL/GenBank/DDBJ whole genome shotgun (WGS) entry which is preliminary data.</text>
</comment>
<sequence length="73" mass="9170">MKAYNKMTKEEKIKCFLEKFKRDFDYDMENNLDEDYWPDEDYLVIKYLPVHESESFMDKYSLLCRDYANRFRN</sequence>
<dbReference type="AlphaFoldDB" id="A0A420E178"/>
<gene>
    <name evidence="1" type="ORF">C8N26_2038</name>
</gene>
<evidence type="ECO:0000313" key="2">
    <source>
        <dbReference type="Proteomes" id="UP000285780"/>
    </source>
</evidence>
<proteinExistence type="predicted"/>
<name>A0A420E178_9FLAO</name>
<dbReference type="EMBL" id="RAQM01000009">
    <property type="protein sequence ID" value="RKF03647.1"/>
    <property type="molecule type" value="Genomic_DNA"/>
</dbReference>